<keyword evidence="2 7" id="KW-0813">Transport</keyword>
<gene>
    <name evidence="9" type="ORF">P9847_00875</name>
</gene>
<accession>A0ABU6PLW8</accession>
<dbReference type="EMBL" id="JARTLD010000002">
    <property type="protein sequence ID" value="MED5015854.1"/>
    <property type="molecule type" value="Genomic_DNA"/>
</dbReference>
<evidence type="ECO:0000256" key="4">
    <source>
        <dbReference type="ARBA" id="ARBA00022692"/>
    </source>
</evidence>
<evidence type="ECO:0000256" key="3">
    <source>
        <dbReference type="ARBA" id="ARBA00022475"/>
    </source>
</evidence>
<dbReference type="PANTHER" id="PTHR30193">
    <property type="entry name" value="ABC TRANSPORTER PERMEASE PROTEIN"/>
    <property type="match status" value="1"/>
</dbReference>
<dbReference type="PROSITE" id="PS50928">
    <property type="entry name" value="ABC_TM1"/>
    <property type="match status" value="1"/>
</dbReference>
<feature type="transmembrane region" description="Helical" evidence="7">
    <location>
        <begin position="255"/>
        <end position="276"/>
    </location>
</feature>
<evidence type="ECO:0000313" key="9">
    <source>
        <dbReference type="EMBL" id="MED5015854.1"/>
    </source>
</evidence>
<evidence type="ECO:0000256" key="5">
    <source>
        <dbReference type="ARBA" id="ARBA00022989"/>
    </source>
</evidence>
<name>A0ABU6PLW8_9BACL</name>
<dbReference type="InterPro" id="IPR035906">
    <property type="entry name" value="MetI-like_sf"/>
</dbReference>
<dbReference type="SUPFAM" id="SSF161098">
    <property type="entry name" value="MetI-like"/>
    <property type="match status" value="1"/>
</dbReference>
<dbReference type="Proteomes" id="UP001343257">
    <property type="component" value="Unassembled WGS sequence"/>
</dbReference>
<evidence type="ECO:0000256" key="7">
    <source>
        <dbReference type="RuleBase" id="RU363032"/>
    </source>
</evidence>
<dbReference type="RefSeq" id="WP_328274612.1">
    <property type="nucleotide sequence ID" value="NZ_JARTLD010000002.1"/>
</dbReference>
<evidence type="ECO:0000259" key="8">
    <source>
        <dbReference type="PROSITE" id="PS50928"/>
    </source>
</evidence>
<dbReference type="PANTHER" id="PTHR30193:SF37">
    <property type="entry name" value="INNER MEMBRANE ABC TRANSPORTER PERMEASE PROTEIN YCJO"/>
    <property type="match status" value="1"/>
</dbReference>
<dbReference type="CDD" id="cd06261">
    <property type="entry name" value="TM_PBP2"/>
    <property type="match status" value="1"/>
</dbReference>
<feature type="domain" description="ABC transmembrane type-1" evidence="8">
    <location>
        <begin position="67"/>
        <end position="276"/>
    </location>
</feature>
<reference evidence="9 10" key="1">
    <citation type="submission" date="2023-03" db="EMBL/GenBank/DDBJ databases">
        <title>Bacillus Genome Sequencing.</title>
        <authorList>
            <person name="Dunlap C."/>
        </authorList>
    </citation>
    <scope>NUCLEOTIDE SEQUENCE [LARGE SCALE GENOMIC DNA]</scope>
    <source>
        <strain evidence="9 10">NRS-52</strain>
    </source>
</reference>
<feature type="transmembrane region" description="Helical" evidence="7">
    <location>
        <begin position="161"/>
        <end position="180"/>
    </location>
</feature>
<keyword evidence="6 7" id="KW-0472">Membrane</keyword>
<keyword evidence="10" id="KW-1185">Reference proteome</keyword>
<keyword evidence="5 7" id="KW-1133">Transmembrane helix</keyword>
<comment type="similarity">
    <text evidence="7">Belongs to the binding-protein-dependent transport system permease family.</text>
</comment>
<proteinExistence type="inferred from homology"/>
<sequence length="287" mass="32803">MNMKGDRKYIWIFLFPMAAFLTIFLYYPFFKSLYFSFYRTKGFFDKKFIGWDNYDRLVHDKLLGAATLHTLEIMVYVIIFQVGIALLLAVMVDNIPKLKGFYRSVFFFPVVISGTAISLLFVLFYNYNFGLLNSVLTGMGLEKVLWLSESNALRAIAVPTVWHYVGFYFVLFVTAMSKIPEDYYDAAKIEGISGFKKMVKLTVPLIMSDVKVVITLAITGTLKVFDFVWVISRAQNGTDVLGTYMYKKAMVDQNFGYGSTVAIYMVVLGVVIALLANRLLKTEEITY</sequence>
<dbReference type="InterPro" id="IPR000515">
    <property type="entry name" value="MetI-like"/>
</dbReference>
<evidence type="ECO:0000256" key="2">
    <source>
        <dbReference type="ARBA" id="ARBA00022448"/>
    </source>
</evidence>
<protein>
    <submittedName>
        <fullName evidence="9">Sugar ABC transporter permease</fullName>
    </submittedName>
</protein>
<comment type="caution">
    <text evidence="9">The sequence shown here is derived from an EMBL/GenBank/DDBJ whole genome shotgun (WGS) entry which is preliminary data.</text>
</comment>
<dbReference type="Gene3D" id="1.10.3720.10">
    <property type="entry name" value="MetI-like"/>
    <property type="match status" value="1"/>
</dbReference>
<keyword evidence="3" id="KW-1003">Cell membrane</keyword>
<evidence type="ECO:0000256" key="6">
    <source>
        <dbReference type="ARBA" id="ARBA00023136"/>
    </source>
</evidence>
<dbReference type="InterPro" id="IPR051393">
    <property type="entry name" value="ABC_transporter_permease"/>
</dbReference>
<evidence type="ECO:0000256" key="1">
    <source>
        <dbReference type="ARBA" id="ARBA00004651"/>
    </source>
</evidence>
<dbReference type="Pfam" id="PF00528">
    <property type="entry name" value="BPD_transp_1"/>
    <property type="match status" value="1"/>
</dbReference>
<organism evidence="9 10">
    <name type="scientific">Paenibacillus chibensis</name>
    <dbReference type="NCBI Taxonomy" id="59846"/>
    <lineage>
        <taxon>Bacteria</taxon>
        <taxon>Bacillati</taxon>
        <taxon>Bacillota</taxon>
        <taxon>Bacilli</taxon>
        <taxon>Bacillales</taxon>
        <taxon>Paenibacillaceae</taxon>
        <taxon>Paenibacillus</taxon>
    </lineage>
</organism>
<feature type="transmembrane region" description="Helical" evidence="7">
    <location>
        <begin position="9"/>
        <end position="29"/>
    </location>
</feature>
<keyword evidence="4 7" id="KW-0812">Transmembrane</keyword>
<feature type="transmembrane region" description="Helical" evidence="7">
    <location>
        <begin position="73"/>
        <end position="92"/>
    </location>
</feature>
<evidence type="ECO:0000313" key="10">
    <source>
        <dbReference type="Proteomes" id="UP001343257"/>
    </source>
</evidence>
<comment type="subcellular location">
    <subcellularLocation>
        <location evidence="1 7">Cell membrane</location>
        <topology evidence="1 7">Multi-pass membrane protein</topology>
    </subcellularLocation>
</comment>
<feature type="transmembrane region" description="Helical" evidence="7">
    <location>
        <begin position="104"/>
        <end position="127"/>
    </location>
</feature>